<evidence type="ECO:0000313" key="1">
    <source>
        <dbReference type="EMBL" id="MBY4891338.1"/>
    </source>
</evidence>
<gene>
    <name evidence="1" type="ORF">KUL25_01015</name>
</gene>
<proteinExistence type="predicted"/>
<organism evidence="1 2">
    <name type="scientific">Gymnodinialimonas phycosphaerae</name>
    <dbReference type="NCBI Taxonomy" id="2841589"/>
    <lineage>
        <taxon>Bacteria</taxon>
        <taxon>Pseudomonadati</taxon>
        <taxon>Pseudomonadota</taxon>
        <taxon>Alphaproteobacteria</taxon>
        <taxon>Rhodobacterales</taxon>
        <taxon>Paracoccaceae</taxon>
        <taxon>Gymnodinialimonas</taxon>
    </lineage>
</organism>
<accession>A0ABS7MNJ0</accession>
<dbReference type="RefSeq" id="WP_257891223.1">
    <property type="nucleotide sequence ID" value="NZ_JAIMBW010000001.1"/>
</dbReference>
<sequence>MSEREWTDNRLIEGAALEHAGLMIRRAVTEAACLISGNLAKGLEACSPISQMVGLYQLRRAHDGIRIARDRALLVGVAGPEGWHDGYACSPATGLYTRFDLSGPALDDALAEGTSADLADGSPSAAVLFAGLTCLLTRNETGAELWVETAFTTYMTTWFARRQ</sequence>
<comment type="caution">
    <text evidence="1">The sequence shown here is derived from an EMBL/GenBank/DDBJ whole genome shotgun (WGS) entry which is preliminary data.</text>
</comment>
<name>A0ABS7MNJ0_9RHOB</name>
<dbReference type="Gene3D" id="3.30.1360.120">
    <property type="entry name" value="Probable tRNA modification gtpase trme, domain 1"/>
    <property type="match status" value="1"/>
</dbReference>
<dbReference type="Proteomes" id="UP000693972">
    <property type="component" value="Unassembled WGS sequence"/>
</dbReference>
<protein>
    <submittedName>
        <fullName evidence="1">Uncharacterized protein</fullName>
    </submittedName>
</protein>
<dbReference type="InterPro" id="IPR027266">
    <property type="entry name" value="TrmE/GcvT-like"/>
</dbReference>
<evidence type="ECO:0000313" key="2">
    <source>
        <dbReference type="Proteomes" id="UP000693972"/>
    </source>
</evidence>
<keyword evidence="2" id="KW-1185">Reference proteome</keyword>
<dbReference type="EMBL" id="JAIMBW010000001">
    <property type="protein sequence ID" value="MBY4891338.1"/>
    <property type="molecule type" value="Genomic_DNA"/>
</dbReference>
<reference evidence="1 2" key="1">
    <citation type="submission" date="2021-07" db="EMBL/GenBank/DDBJ databases">
        <title>Karlodiniumbacter phycospheric gen. nov., sp. nov., a phycosphere bacterium isolated from karlodinium veneficum.</title>
        <authorList>
            <person name="Peng Y."/>
            <person name="Jiang L."/>
            <person name="Lee J."/>
        </authorList>
    </citation>
    <scope>NUCLEOTIDE SEQUENCE [LARGE SCALE GENOMIC DNA]</scope>
    <source>
        <strain evidence="1 2">N5</strain>
    </source>
</reference>